<dbReference type="EMBL" id="PGEM01000004">
    <property type="protein sequence ID" value="PPJ65213.1"/>
    <property type="molecule type" value="Genomic_DNA"/>
</dbReference>
<protein>
    <submittedName>
        <fullName evidence="1">Uncharacterized protein</fullName>
    </submittedName>
</protein>
<proteinExistence type="predicted"/>
<reference evidence="1 2" key="1">
    <citation type="submission" date="2018-02" db="EMBL/GenBank/DDBJ databases">
        <title>Discovery of a pederin family compound in a non-symbiotic bloom-forming cyanobacterium.</title>
        <authorList>
            <person name="Kust A."/>
            <person name="Mares J."/>
            <person name="Jokela J."/>
            <person name="Urajova P."/>
            <person name="Hajek J."/>
            <person name="Saurav K."/>
            <person name="Voracova K."/>
            <person name="Fewer D.P."/>
            <person name="Haapaniemi E."/>
            <person name="Permi P."/>
            <person name="Rehakova K."/>
            <person name="Sivonen K."/>
            <person name="Hrouzek P."/>
        </authorList>
    </citation>
    <scope>NUCLEOTIDE SEQUENCE [LARGE SCALE GENOMIC DNA]</scope>
    <source>
        <strain evidence="1 2">CHARLIE-1</strain>
    </source>
</reference>
<dbReference type="RefSeq" id="WP_104386043.1">
    <property type="nucleotide sequence ID" value="NZ_PGEM01000004.1"/>
</dbReference>
<sequence>MSIESEDSLLLLQQFEERCQRANLDIERLNPENINHGFCLKLNAGNDTINIYIDHNTAKLIPKDYIFFENIKKINGMSEFYAYYSIEDKCIEAMIDYEDMPQGHYSIYQKLIKPRINNEEENSRTVINTNNDNCSMIKLSIGLSTPTFSVLATLKDPISQPQIKEYSTIRIEQVQISSHEQALEILKQVATSLILELNYSTGISIYLSDQGPYSKSLSDLKAERNRYLIKNKIQSKPTLDIKICNYEKSPLSLYIYALLEEEMPVSQYLHYYQVIEFYFPKCVDQEALRIMKETIKDPSFYESQETLDNNINTLFNKIIDRIHGQNEKDWLKLTIKHCVDTEELKLFFQEKQDRQKFFKNYDKWKYITTKPSPLREGGDIINDTAIRIYDIRCKIVHTKNDPTDQTKFILPLSTEAQKLGYDIELVKFIARKVLEHFSQPLEI</sequence>
<accession>A0A2S6CZN0</accession>
<keyword evidence="2" id="KW-1185">Reference proteome</keyword>
<organism evidence="1 2">
    <name type="scientific">Cuspidothrix issatschenkoi CHARLIE-1</name>
    <dbReference type="NCBI Taxonomy" id="2052836"/>
    <lineage>
        <taxon>Bacteria</taxon>
        <taxon>Bacillati</taxon>
        <taxon>Cyanobacteriota</taxon>
        <taxon>Cyanophyceae</taxon>
        <taxon>Nostocales</taxon>
        <taxon>Aphanizomenonaceae</taxon>
        <taxon>Cuspidothrix</taxon>
    </lineage>
</organism>
<evidence type="ECO:0000313" key="2">
    <source>
        <dbReference type="Proteomes" id="UP000239589"/>
    </source>
</evidence>
<dbReference type="Proteomes" id="UP000239589">
    <property type="component" value="Unassembled WGS sequence"/>
</dbReference>
<dbReference type="AlphaFoldDB" id="A0A2S6CZN0"/>
<gene>
    <name evidence="1" type="ORF">CUN59_00775</name>
</gene>
<name>A0A2S6CZN0_9CYAN</name>
<comment type="caution">
    <text evidence="1">The sequence shown here is derived from an EMBL/GenBank/DDBJ whole genome shotgun (WGS) entry which is preliminary data.</text>
</comment>
<dbReference type="OrthoDB" id="2988509at2"/>
<evidence type="ECO:0000313" key="1">
    <source>
        <dbReference type="EMBL" id="PPJ65213.1"/>
    </source>
</evidence>